<accession>A0AA39IPF4</accession>
<dbReference type="InterPro" id="IPR019734">
    <property type="entry name" value="TPR_rpt"/>
</dbReference>
<dbReference type="PANTHER" id="PTHR20931:SF0">
    <property type="entry name" value="TETRATRICOPEPTIDE REPEAT PROTEIN 30"/>
    <property type="match status" value="1"/>
</dbReference>
<keyword evidence="11" id="KW-1185">Reference proteome</keyword>
<comment type="similarity">
    <text evidence="2 9">Belongs to the TTC30/dfy-1/fleer family.</text>
</comment>
<evidence type="ECO:0000256" key="9">
    <source>
        <dbReference type="RuleBase" id="RU367070"/>
    </source>
</evidence>
<dbReference type="GO" id="GO:0120170">
    <property type="term" value="F:intraciliary transport particle B binding"/>
    <property type="evidence" value="ECO:0007669"/>
    <property type="project" value="TreeGrafter"/>
</dbReference>
<evidence type="ECO:0000256" key="7">
    <source>
        <dbReference type="ARBA" id="ARBA00023273"/>
    </source>
</evidence>
<dbReference type="PROSITE" id="PS50005">
    <property type="entry name" value="TPR"/>
    <property type="match status" value="1"/>
</dbReference>
<dbReference type="SMART" id="SM00028">
    <property type="entry name" value="TPR"/>
    <property type="match status" value="4"/>
</dbReference>
<proteinExistence type="inferred from homology"/>
<keyword evidence="5 8" id="KW-0802">TPR repeat</keyword>
<dbReference type="GO" id="GO:0005879">
    <property type="term" value="C:axonemal microtubule"/>
    <property type="evidence" value="ECO:0007669"/>
    <property type="project" value="UniProtKB-UniRule"/>
</dbReference>
<comment type="caution">
    <text evidence="10">The sequence shown here is derived from an EMBL/GenBank/DDBJ whole genome shotgun (WGS) entry which is preliminary data.</text>
</comment>
<keyword evidence="4 9" id="KW-0970">Cilium biogenesis/degradation</keyword>
<evidence type="ECO:0000256" key="4">
    <source>
        <dbReference type="ARBA" id="ARBA00022794"/>
    </source>
</evidence>
<evidence type="ECO:0000256" key="8">
    <source>
        <dbReference type="PROSITE-ProRule" id="PRU00339"/>
    </source>
</evidence>
<gene>
    <name evidence="10" type="ORF">QR680_010555</name>
</gene>
<comment type="subcellular location">
    <subcellularLocation>
        <location evidence="1 9">Cell projection</location>
        <location evidence="1 9">Cilium</location>
    </subcellularLocation>
</comment>
<keyword evidence="6 9" id="KW-0969">Cilium</keyword>
<evidence type="ECO:0000256" key="6">
    <source>
        <dbReference type="ARBA" id="ARBA00023069"/>
    </source>
</evidence>
<reference evidence="10" key="1">
    <citation type="submission" date="2023-06" db="EMBL/GenBank/DDBJ databases">
        <title>Genomic analysis of the entomopathogenic nematode Steinernema hermaphroditum.</title>
        <authorList>
            <person name="Schwarz E.M."/>
            <person name="Heppert J.K."/>
            <person name="Baniya A."/>
            <person name="Schwartz H.T."/>
            <person name="Tan C.-H."/>
            <person name="Antoshechkin I."/>
            <person name="Sternberg P.W."/>
            <person name="Goodrich-Blair H."/>
            <person name="Dillman A.R."/>
        </authorList>
    </citation>
    <scope>NUCLEOTIDE SEQUENCE</scope>
    <source>
        <strain evidence="10">PS9179</strain>
        <tissue evidence="10">Whole animal</tissue>
    </source>
</reference>
<dbReference type="Gene3D" id="1.25.40.10">
    <property type="entry name" value="Tetratricopeptide repeat domain"/>
    <property type="match status" value="3"/>
</dbReference>
<comment type="function">
    <text evidence="9">Required for polyglutamylation of axonemal tubulin. Plays a role in anterograde intraflagellar transport (IFT), the process by which cilia precursors are transported from the base of the cilium to the site of their incorporation at the tip.</text>
</comment>
<sequence length="669" mass="76216">MDTAARFSQLAFAWLFRTEIDMAFVPIKDGEFTSTIYGMIKDNRYADAMRVLQHELQRQPNNRGALSLLGYCYFYTQDFAAAAECYEQLVELYPSVSDYKIYYAQSLYNAFMCPEAIAALSQIDEPELMSDVIKLHSAIKYRDEDHINARILIEQYPPDDPDTEVNLACIEYKEKNYTKALERFQNAVQVVGYKADLAYAIALCHYQLRDFPKAMNLITNIIDRGIKDHPELSVGLVSDGIEVRSVGNSMILHETALIEACNLKCAIEYKLKDMEKASSALTDMPPRSEDELDPVTLHNQALVHIDTNPNESFSKLQFLLTQNPFPPETFCNLLLLYCKYDYYELAADVLAENAHLTYKHLSQGMFDYLDALITQLTSPSDAYNKFDMIASEQVAQLRKSQKKIENTVDGTQERHKAVEHYETVIEHYVPVLMSQAKIIWDQGDYPKVERILQRGLEFIEQNSTWKLNVAHTIFMQEKFKEANAFYAPLVSGHLDDLLSLSAIVIANLCVAYIMASQNEDAEDLMRRVEVEEENADPSKKTLHICIINLVIGTLYCSKGNFEFGITRIIKAMDPLDRKLSPDTWFYCKRCLMAMIENLAKHMSVIRDVVLMECISFLEQCEAYGKEVSTSMDGPLHDPTGSGTTPANAKNTVTYEARLIRALLLQLLGY</sequence>
<protein>
    <recommendedName>
        <fullName evidence="9">Tetratricopeptide repeat protein 30</fullName>
    </recommendedName>
</protein>
<organism evidence="10 11">
    <name type="scientific">Steinernema hermaphroditum</name>
    <dbReference type="NCBI Taxonomy" id="289476"/>
    <lineage>
        <taxon>Eukaryota</taxon>
        <taxon>Metazoa</taxon>
        <taxon>Ecdysozoa</taxon>
        <taxon>Nematoda</taxon>
        <taxon>Chromadorea</taxon>
        <taxon>Rhabditida</taxon>
        <taxon>Tylenchina</taxon>
        <taxon>Panagrolaimomorpha</taxon>
        <taxon>Strongyloidoidea</taxon>
        <taxon>Steinernematidae</taxon>
        <taxon>Steinernema</taxon>
    </lineage>
</organism>
<evidence type="ECO:0000313" key="10">
    <source>
        <dbReference type="EMBL" id="KAK0428031.1"/>
    </source>
</evidence>
<dbReference type="Pfam" id="PF07719">
    <property type="entry name" value="TPR_2"/>
    <property type="match status" value="1"/>
</dbReference>
<dbReference type="PANTHER" id="PTHR20931">
    <property type="entry name" value="TETRATRICOPEPTIDE REPEAT PROTEIN 30"/>
    <property type="match status" value="1"/>
</dbReference>
<feature type="repeat" description="TPR" evidence="8">
    <location>
        <begin position="63"/>
        <end position="96"/>
    </location>
</feature>
<dbReference type="Pfam" id="PF13432">
    <property type="entry name" value="TPR_16"/>
    <property type="match status" value="1"/>
</dbReference>
<name>A0AA39IPF4_9BILA</name>
<dbReference type="Proteomes" id="UP001175271">
    <property type="component" value="Unassembled WGS sequence"/>
</dbReference>
<evidence type="ECO:0000256" key="2">
    <source>
        <dbReference type="ARBA" id="ARBA00009522"/>
    </source>
</evidence>
<evidence type="ECO:0000256" key="1">
    <source>
        <dbReference type="ARBA" id="ARBA00004138"/>
    </source>
</evidence>
<evidence type="ECO:0000256" key="5">
    <source>
        <dbReference type="ARBA" id="ARBA00022803"/>
    </source>
</evidence>
<keyword evidence="3" id="KW-0677">Repeat</keyword>
<keyword evidence="7 9" id="KW-0966">Cell projection</keyword>
<dbReference type="SUPFAM" id="SSF48452">
    <property type="entry name" value="TPR-like"/>
    <property type="match status" value="2"/>
</dbReference>
<dbReference type="InterPro" id="IPR013105">
    <property type="entry name" value="TPR_2"/>
</dbReference>
<dbReference type="GO" id="GO:0030992">
    <property type="term" value="C:intraciliary transport particle B"/>
    <property type="evidence" value="ECO:0007669"/>
    <property type="project" value="TreeGrafter"/>
</dbReference>
<dbReference type="GO" id="GO:0042073">
    <property type="term" value="P:intraciliary transport"/>
    <property type="evidence" value="ECO:0007669"/>
    <property type="project" value="UniProtKB-UniRule"/>
</dbReference>
<dbReference type="AlphaFoldDB" id="A0AA39IPF4"/>
<dbReference type="EMBL" id="JAUCMV010000001">
    <property type="protein sequence ID" value="KAK0428031.1"/>
    <property type="molecule type" value="Genomic_DNA"/>
</dbReference>
<evidence type="ECO:0000256" key="3">
    <source>
        <dbReference type="ARBA" id="ARBA00022737"/>
    </source>
</evidence>
<dbReference type="InterPro" id="IPR011990">
    <property type="entry name" value="TPR-like_helical_dom_sf"/>
</dbReference>
<dbReference type="InterPro" id="IPR039941">
    <property type="entry name" value="TT30"/>
</dbReference>
<evidence type="ECO:0000313" key="11">
    <source>
        <dbReference type="Proteomes" id="UP001175271"/>
    </source>
</evidence>